<reference evidence="8" key="2">
    <citation type="submission" date="2015-01" db="EMBL/GenBank/DDBJ databases">
        <title>Evolutionary Origins and Diversification of the Mycorrhizal Mutualists.</title>
        <authorList>
            <consortium name="DOE Joint Genome Institute"/>
            <consortium name="Mycorrhizal Genomics Consortium"/>
            <person name="Kohler A."/>
            <person name="Kuo A."/>
            <person name="Nagy L.G."/>
            <person name="Floudas D."/>
            <person name="Copeland A."/>
            <person name="Barry K.W."/>
            <person name="Cichocki N."/>
            <person name="Veneault-Fourrey C."/>
            <person name="LaButti K."/>
            <person name="Lindquist E.A."/>
            <person name="Lipzen A."/>
            <person name="Lundell T."/>
            <person name="Morin E."/>
            <person name="Murat C."/>
            <person name="Riley R."/>
            <person name="Ohm R."/>
            <person name="Sun H."/>
            <person name="Tunlid A."/>
            <person name="Henrissat B."/>
            <person name="Grigoriev I.V."/>
            <person name="Hibbett D.S."/>
            <person name="Martin F."/>
        </authorList>
    </citation>
    <scope>NUCLEOTIDE SEQUENCE [LARGE SCALE GENOMIC DNA]</scope>
    <source>
        <strain evidence="8">Marx 270</strain>
    </source>
</reference>
<dbReference type="STRING" id="870435.A0A0C3PBS5"/>
<evidence type="ECO:0000313" key="8">
    <source>
        <dbReference type="Proteomes" id="UP000054217"/>
    </source>
</evidence>
<dbReference type="AlphaFoldDB" id="A0A0C3PBS5"/>
<evidence type="ECO:0000256" key="1">
    <source>
        <dbReference type="ARBA" id="ARBA00001954"/>
    </source>
</evidence>
<keyword evidence="4" id="KW-0560">Oxidoreductase</keyword>
<dbReference type="Gene3D" id="3.60.130.30">
    <property type="match status" value="1"/>
</dbReference>
<gene>
    <name evidence="7" type="ORF">M404DRAFT_25549</name>
</gene>
<reference evidence="7 8" key="1">
    <citation type="submission" date="2014-04" db="EMBL/GenBank/DDBJ databases">
        <authorList>
            <consortium name="DOE Joint Genome Institute"/>
            <person name="Kuo A."/>
            <person name="Kohler A."/>
            <person name="Costa M.D."/>
            <person name="Nagy L.G."/>
            <person name="Floudas D."/>
            <person name="Copeland A."/>
            <person name="Barry K.W."/>
            <person name="Cichocki N."/>
            <person name="Veneault-Fourrey C."/>
            <person name="LaButti K."/>
            <person name="Lindquist E.A."/>
            <person name="Lipzen A."/>
            <person name="Lundell T."/>
            <person name="Morin E."/>
            <person name="Murat C."/>
            <person name="Sun H."/>
            <person name="Tunlid A."/>
            <person name="Henrissat B."/>
            <person name="Grigoriev I.V."/>
            <person name="Hibbett D.S."/>
            <person name="Martin F."/>
            <person name="Nordberg H.P."/>
            <person name="Cantor M.N."/>
            <person name="Hua S.X."/>
        </authorList>
    </citation>
    <scope>NUCLEOTIDE SEQUENCE [LARGE SCALE GENOMIC DNA]</scope>
    <source>
        <strain evidence="7 8">Marx 270</strain>
    </source>
</reference>
<dbReference type="InterPro" id="IPR024779">
    <property type="entry name" value="2OGFeDO_JBP1/TET_oxygenase_dom"/>
</dbReference>
<dbReference type="GO" id="GO:0051213">
    <property type="term" value="F:dioxygenase activity"/>
    <property type="evidence" value="ECO:0007669"/>
    <property type="project" value="UniProtKB-KW"/>
</dbReference>
<evidence type="ECO:0000313" key="7">
    <source>
        <dbReference type="EMBL" id="KIO05421.1"/>
    </source>
</evidence>
<evidence type="ECO:0000256" key="5">
    <source>
        <dbReference type="ARBA" id="ARBA00023004"/>
    </source>
</evidence>
<dbReference type="InParanoid" id="A0A0C3PBS5"/>
<name>A0A0C3PBS5_PISTI</name>
<sequence>MSRLDVKSNVNCIAEQSGIDLIRLSERLSAMELGVDETQEVGHLAAHPSSLTSFVDEPMVILGTGNTIALWYLPGAITNDLQVSSNISFTLYMIQASLQTHMLATLDPLHHAMSKSMTSGSWRKNAEYFNHTSWSLGCLEFSPARHQQGHMTPNFAPSVSADLRMDASHEWSQRSYLLAAILSSALSIMHPGLYDAGRQAMQSLDTWLSQHNQDMQDALQHWRSVFTNVSVISNQATPFHWDPHSRSDWYDMLVMVGNYEDCVLDIPTLGLQFLHNPGTVVAFSGQLL</sequence>
<protein>
    <recommendedName>
        <fullName evidence="6">2OGFeDO JBP1/TET oxygenase domain-containing protein</fullName>
    </recommendedName>
</protein>
<keyword evidence="5" id="KW-0408">Iron</keyword>
<organism evidence="7 8">
    <name type="scientific">Pisolithus tinctorius Marx 270</name>
    <dbReference type="NCBI Taxonomy" id="870435"/>
    <lineage>
        <taxon>Eukaryota</taxon>
        <taxon>Fungi</taxon>
        <taxon>Dikarya</taxon>
        <taxon>Basidiomycota</taxon>
        <taxon>Agaricomycotina</taxon>
        <taxon>Agaricomycetes</taxon>
        <taxon>Agaricomycetidae</taxon>
        <taxon>Boletales</taxon>
        <taxon>Sclerodermatineae</taxon>
        <taxon>Pisolithaceae</taxon>
        <taxon>Pisolithus</taxon>
    </lineage>
</organism>
<evidence type="ECO:0000256" key="2">
    <source>
        <dbReference type="ARBA" id="ARBA00022723"/>
    </source>
</evidence>
<evidence type="ECO:0000259" key="6">
    <source>
        <dbReference type="Pfam" id="PF12851"/>
    </source>
</evidence>
<keyword evidence="2" id="KW-0479">Metal-binding</keyword>
<dbReference type="HOGENOM" id="CLU_039070_4_1_1"/>
<dbReference type="Proteomes" id="UP000054217">
    <property type="component" value="Unassembled WGS sequence"/>
</dbReference>
<feature type="domain" description="2OGFeDO JBP1/TET oxygenase" evidence="6">
    <location>
        <begin position="168"/>
        <end position="287"/>
    </location>
</feature>
<keyword evidence="3" id="KW-0223">Dioxygenase</keyword>
<proteinExistence type="predicted"/>
<dbReference type="GO" id="GO:0046872">
    <property type="term" value="F:metal ion binding"/>
    <property type="evidence" value="ECO:0007669"/>
    <property type="project" value="UniProtKB-KW"/>
</dbReference>
<dbReference type="OrthoDB" id="2672467at2759"/>
<keyword evidence="8" id="KW-1185">Reference proteome</keyword>
<evidence type="ECO:0000256" key="3">
    <source>
        <dbReference type="ARBA" id="ARBA00022964"/>
    </source>
</evidence>
<dbReference type="EMBL" id="KN831967">
    <property type="protein sequence ID" value="KIO05421.1"/>
    <property type="molecule type" value="Genomic_DNA"/>
</dbReference>
<evidence type="ECO:0000256" key="4">
    <source>
        <dbReference type="ARBA" id="ARBA00023002"/>
    </source>
</evidence>
<dbReference type="Pfam" id="PF12851">
    <property type="entry name" value="Tet_JBP"/>
    <property type="match status" value="1"/>
</dbReference>
<accession>A0A0C3PBS5</accession>
<comment type="cofactor">
    <cofactor evidence="1">
        <name>Fe(2+)</name>
        <dbReference type="ChEBI" id="CHEBI:29033"/>
    </cofactor>
</comment>